<dbReference type="RefSeq" id="XP_011314329.1">
    <property type="nucleotide sequence ID" value="XM_011316027.1"/>
</dbReference>
<dbReference type="GO" id="GO:0043235">
    <property type="term" value="C:receptor complex"/>
    <property type="evidence" value="ECO:0007669"/>
    <property type="project" value="TreeGrafter"/>
</dbReference>
<dbReference type="GO" id="GO:0005524">
    <property type="term" value="F:ATP binding"/>
    <property type="evidence" value="ECO:0007669"/>
    <property type="project" value="UniProtKB-UniRule"/>
</dbReference>
<feature type="compositionally biased region" description="Polar residues" evidence="4">
    <location>
        <begin position="615"/>
        <end position="624"/>
    </location>
</feature>
<comment type="catalytic activity">
    <reaction evidence="2">
        <text>L-tyrosyl-[protein] + ATP = O-phospho-L-tyrosyl-[protein] + ADP + H(+)</text>
        <dbReference type="Rhea" id="RHEA:10596"/>
        <dbReference type="Rhea" id="RHEA-COMP:10136"/>
        <dbReference type="Rhea" id="RHEA-COMP:20101"/>
        <dbReference type="ChEBI" id="CHEBI:15378"/>
        <dbReference type="ChEBI" id="CHEBI:30616"/>
        <dbReference type="ChEBI" id="CHEBI:46858"/>
        <dbReference type="ChEBI" id="CHEBI:61978"/>
        <dbReference type="ChEBI" id="CHEBI:456216"/>
        <dbReference type="EC" id="2.7.10.1"/>
    </reaction>
</comment>
<dbReference type="InterPro" id="IPR050122">
    <property type="entry name" value="RTK"/>
</dbReference>
<evidence type="ECO:0000256" key="1">
    <source>
        <dbReference type="ARBA" id="ARBA00004167"/>
    </source>
</evidence>
<dbReference type="InterPro" id="IPR055162">
    <property type="entry name" value="RET_CRD"/>
</dbReference>
<keyword evidence="9" id="KW-0418">Kinase</keyword>
<keyword evidence="5" id="KW-1133">Transmembrane helix</keyword>
<name>A0A9R1TP00_9HYME</name>
<feature type="compositionally biased region" description="Polar residues" evidence="4">
    <location>
        <begin position="1171"/>
        <end position="1185"/>
    </location>
</feature>
<keyword evidence="3" id="KW-0067">ATP-binding</keyword>
<dbReference type="GO" id="GO:0004714">
    <property type="term" value="F:transmembrane receptor protein tyrosine kinase activity"/>
    <property type="evidence" value="ECO:0007669"/>
    <property type="project" value="UniProtKB-EC"/>
</dbReference>
<dbReference type="PANTHER" id="PTHR24416:SF617">
    <property type="entry name" value="RET ONCOGENE, ISOFORM A"/>
    <property type="match status" value="1"/>
</dbReference>
<keyword evidence="8" id="KW-1185">Reference proteome</keyword>
<dbReference type="InterPro" id="IPR017441">
    <property type="entry name" value="Protein_kinase_ATP_BS"/>
</dbReference>
<accession>A0A9R1TP00</accession>
<organism evidence="8 9">
    <name type="scientific">Fopius arisanus</name>
    <dbReference type="NCBI Taxonomy" id="64838"/>
    <lineage>
        <taxon>Eukaryota</taxon>
        <taxon>Metazoa</taxon>
        <taxon>Ecdysozoa</taxon>
        <taxon>Arthropoda</taxon>
        <taxon>Hexapoda</taxon>
        <taxon>Insecta</taxon>
        <taxon>Pterygota</taxon>
        <taxon>Neoptera</taxon>
        <taxon>Endopterygota</taxon>
        <taxon>Hymenoptera</taxon>
        <taxon>Apocrita</taxon>
        <taxon>Ichneumonoidea</taxon>
        <taxon>Braconidae</taxon>
        <taxon>Opiinae</taxon>
        <taxon>Fopius</taxon>
    </lineage>
</organism>
<feature type="region of interest" description="Disordered" evidence="4">
    <location>
        <begin position="612"/>
        <end position="637"/>
    </location>
</feature>
<evidence type="ECO:0000256" key="6">
    <source>
        <dbReference type="SAM" id="SignalP"/>
    </source>
</evidence>
<keyword evidence="6" id="KW-0732">Signal</keyword>
<dbReference type="InterPro" id="IPR008266">
    <property type="entry name" value="Tyr_kinase_AS"/>
</dbReference>
<evidence type="ECO:0000313" key="8">
    <source>
        <dbReference type="Proteomes" id="UP000694866"/>
    </source>
</evidence>
<dbReference type="OrthoDB" id="3256376at2759"/>
<dbReference type="FunFam" id="1.10.510.10:FF:000462">
    <property type="entry name" value="Receptor tyrosine kinase"/>
    <property type="match status" value="1"/>
</dbReference>
<dbReference type="PROSITE" id="PS00107">
    <property type="entry name" value="PROTEIN_KINASE_ATP"/>
    <property type="match status" value="1"/>
</dbReference>
<evidence type="ECO:0000256" key="3">
    <source>
        <dbReference type="PROSITE-ProRule" id="PRU10141"/>
    </source>
</evidence>
<feature type="signal peptide" evidence="6">
    <location>
        <begin position="1"/>
        <end position="24"/>
    </location>
</feature>
<comment type="subcellular location">
    <subcellularLocation>
        <location evidence="1">Membrane</location>
        <topology evidence="1">Single-pass membrane protein</topology>
    </subcellularLocation>
</comment>
<dbReference type="InterPro" id="IPR011009">
    <property type="entry name" value="Kinase-like_dom_sf"/>
</dbReference>
<keyword evidence="5" id="KW-0472">Membrane</keyword>
<dbReference type="CTD" id="5979"/>
<dbReference type="Pfam" id="PF22540">
    <property type="entry name" value="RET_CRD"/>
    <property type="match status" value="1"/>
</dbReference>
<dbReference type="Gene3D" id="3.30.200.20">
    <property type="entry name" value="Phosphorylase Kinase, domain 1"/>
    <property type="match status" value="1"/>
</dbReference>
<keyword evidence="5" id="KW-0812">Transmembrane</keyword>
<dbReference type="KEGG" id="fas:105273531"/>
<reference evidence="9" key="1">
    <citation type="submission" date="2025-08" db="UniProtKB">
        <authorList>
            <consortium name="RefSeq"/>
        </authorList>
    </citation>
    <scope>IDENTIFICATION</scope>
</reference>
<dbReference type="InterPro" id="IPR020635">
    <property type="entry name" value="Tyr_kinase_cat_dom"/>
</dbReference>
<evidence type="ECO:0000256" key="5">
    <source>
        <dbReference type="SAM" id="Phobius"/>
    </source>
</evidence>
<evidence type="ECO:0000256" key="4">
    <source>
        <dbReference type="SAM" id="MobiDB-lite"/>
    </source>
</evidence>
<dbReference type="Pfam" id="PF07714">
    <property type="entry name" value="PK_Tyr_Ser-Thr"/>
    <property type="match status" value="1"/>
</dbReference>
<dbReference type="InterPro" id="IPR000719">
    <property type="entry name" value="Prot_kinase_dom"/>
</dbReference>
<feature type="region of interest" description="Disordered" evidence="4">
    <location>
        <begin position="1171"/>
        <end position="1222"/>
    </location>
</feature>
<dbReference type="PROSITE" id="PS00109">
    <property type="entry name" value="PROTEIN_KINASE_TYR"/>
    <property type="match status" value="1"/>
</dbReference>
<feature type="chain" id="PRO_5040274809" evidence="6">
    <location>
        <begin position="25"/>
        <end position="1222"/>
    </location>
</feature>
<keyword evidence="9" id="KW-0808">Transferase</keyword>
<dbReference type="AlphaFoldDB" id="A0A9R1TP00"/>
<proteinExistence type="predicted"/>
<gene>
    <name evidence="9" type="primary">Ret</name>
</gene>
<feature type="binding site" evidence="3">
    <location>
        <position position="792"/>
    </location>
    <ligand>
        <name>ATP</name>
        <dbReference type="ChEBI" id="CHEBI:30616"/>
    </ligand>
</feature>
<evidence type="ECO:0000256" key="2">
    <source>
        <dbReference type="ARBA" id="ARBA00051243"/>
    </source>
</evidence>
<feature type="transmembrane region" description="Helical" evidence="5">
    <location>
        <begin position="666"/>
        <end position="688"/>
    </location>
</feature>
<dbReference type="GO" id="GO:0005886">
    <property type="term" value="C:plasma membrane"/>
    <property type="evidence" value="ECO:0007669"/>
    <property type="project" value="TreeGrafter"/>
</dbReference>
<evidence type="ECO:0000259" key="7">
    <source>
        <dbReference type="PROSITE" id="PS50011"/>
    </source>
</evidence>
<feature type="domain" description="Protein kinase" evidence="7">
    <location>
        <begin position="758"/>
        <end position="1060"/>
    </location>
</feature>
<keyword evidence="3" id="KW-0547">Nucleotide-binding</keyword>
<dbReference type="PROSITE" id="PS50011">
    <property type="entry name" value="PROTEIN_KINASE_DOM"/>
    <property type="match status" value="1"/>
</dbReference>
<sequence length="1222" mass="136527">MMNSWMKAWLLQLSVVFTLGSTLASALYFPQSDLTLRLPYSGRNDERLTAGISILVLRTLRNDSVVFKEPKYQIVSENDRVVQLDARRREITLQSLPKNGGAKTIVIQAKERGGGDATMEIKLQPTEIKGDRINCSEFTQDVCFWHVAKYKIYENQPSTMLGKIGPAAYRTLCPHLRVTRYELLNGSDYFYILDDEVHANASLDRDTVNYPGGPGPHVDLGVRCFLWEERTGRQYIHEMNLDIDILDLDDNPPIAQIDTNVEIELSDFKAGTRLDNNELMVNDADAASSNIYSVRILGDIYNALNITFNTMSIEHPARPTTPPYTAIFTKIFARTTLLPKSPYRVILQVTDESLLPGKGDKSVNFTLSFVGPQHHTTSTTTPILLDKPISFPGNTTVSRRASTFARVAQPFVEPLATQIFTIVNSKIFNITTKGGIIYVSDEAMLRSAPVRIPLKVQWISHNRKTLTQTVWVLVVDTAKAVVGSCFDQTEEIHSCANAATQKECEKLCGVGVGIFMSNASTQGCLWRANNRSHSITERYETCSPDRIHCPDHFCDELEYLDHRICPQDCAIEEEITFGVMNKNGRGIKEAEGVCICTDEMKCTCGRTYRNGGGKKSNSTINGTKSAGGKDVRDGEKAKKEYENEVEMGVSDAHKVAAGSKCGTECVIGVFLAISIAVFFVSGIIACWWKNRNLRKGGRRDCKHRSDDINNGLGILPLDYLDRGDGQLINIETFASINRSLLLPKTSPDPKWEFPRSQLTIEQVLGEGEFGRVLRAKAVDIGDWPGHTTVAVKTLKEDASGSELADLLSEYQLLKEAQHPNVIRLLGACTSSGGPVYLIIEFAEFGSLRNYLRRSRHLESEGRVPCSTSLLSASPGNTRDDAHDASTNYTISPHDILSFAWQISKGMAYLADIKLVHRDLAARNVLLATGKVCKISDFGLTRDVYEDDAYLKRSKGRVPVKWMAPESLADHVYTSKSDVWSFGVLLWELVTLGASPYPGVDVHNLYNLLKAGYRMERPANCSPQLYKLMVSCWHDEAGMRPSFKELTCQWERMLEDGVEYLDLNPRTVHNQAYFASLHALDSPNSNNDGVVSGNFNVFRTEAVNYLSKTLSEPINKCDKIDKLQALWQDPVCSFSNGSVKSTYVNDRTDNLNVNHSNHYESPIRLRKVSLVSNSENDLRTPTNERPQSYIDMQGRKSDQEDLLLFNGSDSNDDKDESMRELTK</sequence>
<dbReference type="SMART" id="SM00219">
    <property type="entry name" value="TyrKc"/>
    <property type="match status" value="1"/>
</dbReference>
<dbReference type="GeneID" id="105273531"/>
<dbReference type="InterPro" id="IPR001245">
    <property type="entry name" value="Ser-Thr/Tyr_kinase_cat_dom"/>
</dbReference>
<dbReference type="GO" id="GO:0007169">
    <property type="term" value="P:cell surface receptor protein tyrosine kinase signaling pathway"/>
    <property type="evidence" value="ECO:0007669"/>
    <property type="project" value="TreeGrafter"/>
</dbReference>
<dbReference type="PANTHER" id="PTHR24416">
    <property type="entry name" value="TYROSINE-PROTEIN KINASE RECEPTOR"/>
    <property type="match status" value="1"/>
</dbReference>
<dbReference type="Proteomes" id="UP000694866">
    <property type="component" value="Unplaced"/>
</dbReference>
<dbReference type="SUPFAM" id="SSF56112">
    <property type="entry name" value="Protein kinase-like (PK-like)"/>
    <property type="match status" value="1"/>
</dbReference>
<keyword evidence="9" id="KW-0675">Receptor</keyword>
<protein>
    <submittedName>
        <fullName evidence="9">Proto-oncogene tyrosine-protein kinase receptor Ret</fullName>
    </submittedName>
</protein>
<dbReference type="Gene3D" id="1.10.510.10">
    <property type="entry name" value="Transferase(Phosphotransferase) domain 1"/>
    <property type="match status" value="1"/>
</dbReference>
<evidence type="ECO:0000313" key="9">
    <source>
        <dbReference type="RefSeq" id="XP_011314329.1"/>
    </source>
</evidence>
<feature type="compositionally biased region" description="Basic and acidic residues" evidence="4">
    <location>
        <begin position="627"/>
        <end position="637"/>
    </location>
</feature>
<dbReference type="PRINTS" id="PR00109">
    <property type="entry name" value="TYRKINASE"/>
</dbReference>